<dbReference type="Proteomes" id="UP000005239">
    <property type="component" value="Unassembled WGS sequence"/>
</dbReference>
<reference evidence="2" key="1">
    <citation type="journal article" date="2008" name="Nat. Genet.">
        <title>The Pristionchus pacificus genome provides a unique perspective on nematode lifestyle and parasitism.</title>
        <authorList>
            <person name="Dieterich C."/>
            <person name="Clifton S.W."/>
            <person name="Schuster L.N."/>
            <person name="Chinwalla A."/>
            <person name="Delehaunty K."/>
            <person name="Dinkelacker I."/>
            <person name="Fulton L."/>
            <person name="Fulton R."/>
            <person name="Godfrey J."/>
            <person name="Minx P."/>
            <person name="Mitreva M."/>
            <person name="Roeseler W."/>
            <person name="Tian H."/>
            <person name="Witte H."/>
            <person name="Yang S.P."/>
            <person name="Wilson R.K."/>
            <person name="Sommer R.J."/>
        </authorList>
    </citation>
    <scope>NUCLEOTIDE SEQUENCE [LARGE SCALE GENOMIC DNA]</scope>
    <source>
        <strain evidence="2">PS312</strain>
    </source>
</reference>
<keyword evidence="2" id="KW-1185">Reference proteome</keyword>
<gene>
    <name evidence="1" type="primary">WBGene00117547</name>
</gene>
<accession>A0A8R1YJF9</accession>
<organism evidence="1 2">
    <name type="scientific">Pristionchus pacificus</name>
    <name type="common">Parasitic nematode worm</name>
    <dbReference type="NCBI Taxonomy" id="54126"/>
    <lineage>
        <taxon>Eukaryota</taxon>
        <taxon>Metazoa</taxon>
        <taxon>Ecdysozoa</taxon>
        <taxon>Nematoda</taxon>
        <taxon>Chromadorea</taxon>
        <taxon>Rhabditida</taxon>
        <taxon>Rhabditina</taxon>
        <taxon>Diplogasteromorpha</taxon>
        <taxon>Diplogasteroidea</taxon>
        <taxon>Neodiplogasteridae</taxon>
        <taxon>Pristionchus</taxon>
    </lineage>
</organism>
<accession>A0A454Y3B6</accession>
<dbReference type="AlphaFoldDB" id="A0A454Y3B6"/>
<evidence type="ECO:0000313" key="2">
    <source>
        <dbReference type="Proteomes" id="UP000005239"/>
    </source>
</evidence>
<name>A0A454Y3B6_PRIPA</name>
<sequence length="189" mass="22289">MARTKIDHYRSETQRKAAKDRMQAILDSMKEISRRREEESAAARLQEDNERRRAENEAAIQAGEDVAPDRHIWNAGEKFRVLELRDIEYCHRTGTVQVEVFYDGDWDPADNPKWEDLTREHISNPAFRPLVTNKWKANRGFNSEMLDILESLDVFVNTNGTVYSELMDEEDDDFEVRSRRRKKAKKSRN</sequence>
<proteinExistence type="predicted"/>
<protein>
    <submittedName>
        <fullName evidence="1">Uncharacterized protein</fullName>
    </submittedName>
</protein>
<evidence type="ECO:0000313" key="1">
    <source>
        <dbReference type="EnsemblMetazoa" id="PPA27993.1"/>
    </source>
</evidence>
<dbReference type="EnsemblMetazoa" id="PPA27993.1">
    <property type="protein sequence ID" value="PPA27993.1"/>
    <property type="gene ID" value="WBGene00117547"/>
</dbReference>
<reference evidence="1" key="2">
    <citation type="submission" date="2022-06" db="UniProtKB">
        <authorList>
            <consortium name="EnsemblMetazoa"/>
        </authorList>
    </citation>
    <scope>IDENTIFICATION</scope>
    <source>
        <strain evidence="1">PS312</strain>
    </source>
</reference>